<name>A0ABN0RFR8_9LIST</name>
<dbReference type="SUPFAM" id="SSF56519">
    <property type="entry name" value="Penicillin binding protein dimerisation domain"/>
    <property type="match status" value="1"/>
</dbReference>
<proteinExistence type="inferred from homology"/>
<evidence type="ECO:0000256" key="1">
    <source>
        <dbReference type="ARBA" id="ARBA00004370"/>
    </source>
</evidence>
<comment type="similarity">
    <text evidence="2">Belongs to the transpeptidase family.</text>
</comment>
<dbReference type="PANTHER" id="PTHR30627">
    <property type="entry name" value="PEPTIDOGLYCAN D,D-TRANSPEPTIDASE"/>
    <property type="match status" value="1"/>
</dbReference>
<keyword evidence="3" id="KW-0472">Membrane</keyword>
<dbReference type="SUPFAM" id="SSF54184">
    <property type="entry name" value="Penicillin-binding protein 2x (pbp-2x), c-terminal domain"/>
    <property type="match status" value="2"/>
</dbReference>
<feature type="region of interest" description="Disordered" evidence="4">
    <location>
        <begin position="633"/>
        <end position="669"/>
    </location>
</feature>
<evidence type="ECO:0000313" key="7">
    <source>
        <dbReference type="Proteomes" id="UP000019249"/>
    </source>
</evidence>
<evidence type="ECO:0000313" key="6">
    <source>
        <dbReference type="EMBL" id="EUJ32073.1"/>
    </source>
</evidence>
<feature type="domain" description="PASTA" evidence="5">
    <location>
        <begin position="515"/>
        <end position="575"/>
    </location>
</feature>
<feature type="domain" description="PASTA" evidence="5">
    <location>
        <begin position="576"/>
        <end position="633"/>
    </location>
</feature>
<comment type="caution">
    <text evidence="6">The sequence shown here is derived from an EMBL/GenBank/DDBJ whole genome shotgun (WGS) entry which is preliminary data.</text>
</comment>
<dbReference type="InterPro" id="IPR005311">
    <property type="entry name" value="PBP_dimer"/>
</dbReference>
<dbReference type="Proteomes" id="UP000019249">
    <property type="component" value="Unassembled WGS sequence"/>
</dbReference>
<evidence type="ECO:0000256" key="4">
    <source>
        <dbReference type="SAM" id="MobiDB-lite"/>
    </source>
</evidence>
<dbReference type="PANTHER" id="PTHR30627:SF26">
    <property type="entry name" value="PENICILLIN-BINDING PROTEIN 2B"/>
    <property type="match status" value="1"/>
</dbReference>
<dbReference type="InterPro" id="IPR005543">
    <property type="entry name" value="PASTA_dom"/>
</dbReference>
<dbReference type="SUPFAM" id="SSF56601">
    <property type="entry name" value="beta-lactamase/transpeptidase-like"/>
    <property type="match status" value="1"/>
</dbReference>
<comment type="subcellular location">
    <subcellularLocation>
        <location evidence="1">Membrane</location>
    </subcellularLocation>
</comment>
<dbReference type="Pfam" id="PF03717">
    <property type="entry name" value="PBP_dimer"/>
    <property type="match status" value="1"/>
</dbReference>
<dbReference type="PROSITE" id="PS51178">
    <property type="entry name" value="PASTA"/>
    <property type="match status" value="2"/>
</dbReference>
<dbReference type="Gene3D" id="2.20.70.70">
    <property type="match status" value="1"/>
</dbReference>
<dbReference type="Gene3D" id="3.40.710.10">
    <property type="entry name" value="DD-peptidase/beta-lactamase superfamily"/>
    <property type="match status" value="1"/>
</dbReference>
<dbReference type="Pfam" id="PF00905">
    <property type="entry name" value="Transpeptidase"/>
    <property type="match status" value="1"/>
</dbReference>
<dbReference type="InterPro" id="IPR050515">
    <property type="entry name" value="Beta-lactam/transpept"/>
</dbReference>
<sequence>MFQISFLKLKKNSLSVTNKEKTAEALAKYIPMSKADILKRLQKKNVYQVEFGKAGKNISVETKNKIEKEKLAGLVFTRQAERFYPNGTFATQLIGFAQQSDESGGENTLIGKMGIEKSYNSVLTGKNGKLTYSTDRMGYILPNAKKNVTEAVDGSDIQLTIDKKIQTFLEDTMTTVNAKYKPKNMMAVVMNPKTGEILAMSQRPSFNPSTKAGLNANSAGVWQDLPVEYAYEPGSVMKIFSLASAIDSDVYNPNAYFKSGIYKVGDIPIHDHNGGVGWGSITYREGVERSSNVAFATLLNKMGTDRFEDYLTKFGFGQKTGIQLPNEASGKILYQYPVEKVTTVFGQGTTVSMMQMLQGASAIASDGKMKLPYVVSSITNPNTDETTTTKMKVTGTPISAETAKKTREELTQVVSGENGTGKLYAIPGYSVAGKTGTSQIANATTGKYMTGKNNYIFSFMGMAPADDPEIIMYVTMQQPQLSDTQTGGEAVSEVFNPVMKNSLQYLNIKPAEAKKYEQVKVKSYAGKTKEEAQKAVTAQKLSPIIIGNGKKIVQQLPQEGELMMEGQKVILLTDGDMTVPDMTNWSREDALKVSEITGVPFTFKGTGYVTKQSAAAGTVLNQETNMQIELLEPESVDAFNQNKDETDREKVKKDTNIQENQGVGDLLNG</sequence>
<organism evidence="6 7">
    <name type="scientific">Listeria floridensis FSL S10-1187</name>
    <dbReference type="NCBI Taxonomy" id="1265817"/>
    <lineage>
        <taxon>Bacteria</taxon>
        <taxon>Bacillati</taxon>
        <taxon>Bacillota</taxon>
        <taxon>Bacilli</taxon>
        <taxon>Bacillales</taxon>
        <taxon>Listeriaceae</taxon>
        <taxon>Listeria</taxon>
    </lineage>
</organism>
<evidence type="ECO:0000256" key="3">
    <source>
        <dbReference type="ARBA" id="ARBA00023136"/>
    </source>
</evidence>
<reference evidence="6 7" key="1">
    <citation type="journal article" date="2014" name="Int. J. Syst. Evol. Microbiol.">
        <title>Listeria floridensis sp. nov., Listeria aquatica sp. nov., Listeria cornellensis sp. nov., Listeria riparia sp. nov. and Listeria grandensis sp. nov., from agricultural and natural environments.</title>
        <authorList>
            <person name="den Bakker H.C."/>
            <person name="Warchocki S."/>
            <person name="Wright E.M."/>
            <person name="Allred A.F."/>
            <person name="Ahlstrom C."/>
            <person name="Manuel C.S."/>
            <person name="Stasiewicz M.J."/>
            <person name="Burrell A."/>
            <person name="Roof S."/>
            <person name="Strawn L."/>
            <person name="Fortes E.D."/>
            <person name="Nightingale K.K."/>
            <person name="Kephart D."/>
            <person name="Wiedmann M."/>
        </authorList>
    </citation>
    <scope>NUCLEOTIDE SEQUENCE [LARGE SCALE GENOMIC DNA]</scope>
    <source>
        <strain evidence="6 7">FSL S10-1187</strain>
    </source>
</reference>
<dbReference type="CDD" id="cd06575">
    <property type="entry name" value="PASTA_Pbp2x-like_2"/>
    <property type="match status" value="1"/>
</dbReference>
<dbReference type="EMBL" id="AODF01000014">
    <property type="protein sequence ID" value="EUJ32073.1"/>
    <property type="molecule type" value="Genomic_DNA"/>
</dbReference>
<accession>A0ABN0RFR8</accession>
<dbReference type="Gene3D" id="3.90.1310.10">
    <property type="entry name" value="Penicillin-binding protein 2a (Domain 2)"/>
    <property type="match status" value="1"/>
</dbReference>
<gene>
    <name evidence="6" type="ORF">MFLO_07807</name>
</gene>
<protein>
    <submittedName>
        <fullName evidence="6">Penicillin-binding protein 2B (PBP-2B)</fullName>
    </submittedName>
</protein>
<keyword evidence="7" id="KW-1185">Reference proteome</keyword>
<dbReference type="InterPro" id="IPR012338">
    <property type="entry name" value="Beta-lactam/transpept-like"/>
</dbReference>
<dbReference type="SMART" id="SM00740">
    <property type="entry name" value="PASTA"/>
    <property type="match status" value="2"/>
</dbReference>
<dbReference type="InterPro" id="IPR001460">
    <property type="entry name" value="PCN-bd_Tpept"/>
</dbReference>
<dbReference type="InterPro" id="IPR036138">
    <property type="entry name" value="PBP_dimer_sf"/>
</dbReference>
<dbReference type="CDD" id="cd06576">
    <property type="entry name" value="PASTA_Pbp2x-like_1"/>
    <property type="match status" value="1"/>
</dbReference>
<dbReference type="Pfam" id="PF03793">
    <property type="entry name" value="PASTA"/>
    <property type="match status" value="2"/>
</dbReference>
<evidence type="ECO:0000259" key="5">
    <source>
        <dbReference type="PROSITE" id="PS51178"/>
    </source>
</evidence>
<dbReference type="Gene3D" id="3.30.70.2110">
    <property type="match status" value="1"/>
</dbReference>
<evidence type="ECO:0000256" key="2">
    <source>
        <dbReference type="ARBA" id="ARBA00007171"/>
    </source>
</evidence>
<feature type="compositionally biased region" description="Basic and acidic residues" evidence="4">
    <location>
        <begin position="642"/>
        <end position="656"/>
    </location>
</feature>